<keyword evidence="2" id="KW-1185">Reference proteome</keyword>
<reference evidence="1 2" key="1">
    <citation type="submission" date="2020-08" db="EMBL/GenBank/DDBJ databases">
        <title>Whole genome shotgun sequence of Actinocatenispora thailandica NBRC 105041.</title>
        <authorList>
            <person name="Komaki H."/>
            <person name="Tamura T."/>
        </authorList>
    </citation>
    <scope>NUCLEOTIDE SEQUENCE [LARGE SCALE GENOMIC DNA]</scope>
    <source>
        <strain evidence="1 2">NBRC 105041</strain>
    </source>
</reference>
<dbReference type="AlphaFoldDB" id="A0A7R7DLN1"/>
<evidence type="ECO:0000313" key="2">
    <source>
        <dbReference type="Proteomes" id="UP000611640"/>
    </source>
</evidence>
<dbReference type="EMBL" id="AP023355">
    <property type="protein sequence ID" value="BCJ33851.1"/>
    <property type="molecule type" value="Genomic_DNA"/>
</dbReference>
<protein>
    <submittedName>
        <fullName evidence="1">Uncharacterized protein</fullName>
    </submittedName>
</protein>
<sequence>MTPDVLRGHSQIQVEPAGNERARRIVAQIRGMLKSTREMLDEVGSLADAVFVVRRSDVTQKAIHETLKSYKELEHDQFNIRQDAAESHLRTLRRAGELLMACAKHRGGRPATPSIVERVDHQPPTLRQLGISVQESHRWQRIARIPDEQFEEFIYTYRNLRRELTVTAALALSRPVDPDTSAERDGVDKLGADRGATARGEYLRSRQYLASLISVDPRALAADLKIAERRQALAEFNQIQQWTIAFTTALKRA</sequence>
<proteinExistence type="predicted"/>
<gene>
    <name evidence="1" type="ORF">Athai_13540</name>
</gene>
<organism evidence="1 2">
    <name type="scientific">Actinocatenispora thailandica</name>
    <dbReference type="NCBI Taxonomy" id="227318"/>
    <lineage>
        <taxon>Bacteria</taxon>
        <taxon>Bacillati</taxon>
        <taxon>Actinomycetota</taxon>
        <taxon>Actinomycetes</taxon>
        <taxon>Micromonosporales</taxon>
        <taxon>Micromonosporaceae</taxon>
        <taxon>Actinocatenispora</taxon>
    </lineage>
</organism>
<evidence type="ECO:0000313" key="1">
    <source>
        <dbReference type="EMBL" id="BCJ33851.1"/>
    </source>
</evidence>
<name>A0A7R7DLN1_9ACTN</name>
<dbReference type="RefSeq" id="WP_203960675.1">
    <property type="nucleotide sequence ID" value="NZ_AP023355.1"/>
</dbReference>
<dbReference type="Proteomes" id="UP000611640">
    <property type="component" value="Chromosome"/>
</dbReference>
<accession>A0A7R7DLN1</accession>
<dbReference type="KEGG" id="atl:Athai_13540"/>